<accession>A0A0A9JDS2</accession>
<organism evidence="1">
    <name type="scientific">Arundo donax</name>
    <name type="common">Giant reed</name>
    <name type="synonym">Donax arundinaceus</name>
    <dbReference type="NCBI Taxonomy" id="35708"/>
    <lineage>
        <taxon>Eukaryota</taxon>
        <taxon>Viridiplantae</taxon>
        <taxon>Streptophyta</taxon>
        <taxon>Embryophyta</taxon>
        <taxon>Tracheophyta</taxon>
        <taxon>Spermatophyta</taxon>
        <taxon>Magnoliopsida</taxon>
        <taxon>Liliopsida</taxon>
        <taxon>Poales</taxon>
        <taxon>Poaceae</taxon>
        <taxon>PACMAD clade</taxon>
        <taxon>Arundinoideae</taxon>
        <taxon>Arundineae</taxon>
        <taxon>Arundo</taxon>
    </lineage>
</organism>
<sequence>MSTALAPNHLCSALLLLPNPMGVARRMEPPPSAAVYYRSSNLLLLKHQ</sequence>
<reference evidence="1" key="2">
    <citation type="journal article" date="2015" name="Data Brief">
        <title>Shoot transcriptome of the giant reed, Arundo donax.</title>
        <authorList>
            <person name="Barrero R.A."/>
            <person name="Guerrero F.D."/>
            <person name="Moolhuijzen P."/>
            <person name="Goolsby J.A."/>
            <person name="Tidwell J."/>
            <person name="Bellgard S.E."/>
            <person name="Bellgard M.I."/>
        </authorList>
    </citation>
    <scope>NUCLEOTIDE SEQUENCE</scope>
    <source>
        <tissue evidence="1">Shoot tissue taken approximately 20 cm above the soil surface</tissue>
    </source>
</reference>
<protein>
    <submittedName>
        <fullName evidence="1">Uncharacterized protein</fullName>
    </submittedName>
</protein>
<reference evidence="1" key="1">
    <citation type="submission" date="2014-09" db="EMBL/GenBank/DDBJ databases">
        <authorList>
            <person name="Magalhaes I.L.F."/>
            <person name="Oliveira U."/>
            <person name="Santos F.R."/>
            <person name="Vidigal T.H.D.A."/>
            <person name="Brescovit A.D."/>
            <person name="Santos A.J."/>
        </authorList>
    </citation>
    <scope>NUCLEOTIDE SEQUENCE</scope>
    <source>
        <tissue evidence="1">Shoot tissue taken approximately 20 cm above the soil surface</tissue>
    </source>
</reference>
<evidence type="ECO:0000313" key="1">
    <source>
        <dbReference type="EMBL" id="JAD16358.1"/>
    </source>
</evidence>
<proteinExistence type="predicted"/>
<dbReference type="EMBL" id="GBRH01281537">
    <property type="protein sequence ID" value="JAD16358.1"/>
    <property type="molecule type" value="Transcribed_RNA"/>
</dbReference>
<dbReference type="AlphaFoldDB" id="A0A0A9JDS2"/>
<name>A0A0A9JDS2_ARUDO</name>